<sequence length="108" mass="12455">MNETKKVIIRELGFDGLMHIPPMNMPHKLLKELDNSFKLDSFKVKPKIIGTVLGLNASGDLFPDKVIYKKLSKENKLIFRKFQGKTLKNLTDDMMSIGVENEQDRLMF</sequence>
<accession>A0A445DXP5</accession>
<protein>
    <submittedName>
        <fullName evidence="1">Uncharacterized protein</fullName>
    </submittedName>
</protein>
<proteinExistence type="predicted"/>
<comment type="caution">
    <text evidence="1">The sequence shown here is derived from an EMBL/GenBank/DDBJ whole genome shotgun (WGS) entry which is preliminary data.</text>
</comment>
<evidence type="ECO:0000313" key="1">
    <source>
        <dbReference type="EMBL" id="RYR67947.1"/>
    </source>
</evidence>
<keyword evidence="2" id="KW-1185">Reference proteome</keyword>
<gene>
    <name evidence="1" type="ORF">Ahy_A03g014421</name>
</gene>
<name>A0A445DXP5_ARAHY</name>
<dbReference type="AlphaFoldDB" id="A0A445DXP5"/>
<evidence type="ECO:0000313" key="2">
    <source>
        <dbReference type="Proteomes" id="UP000289738"/>
    </source>
</evidence>
<organism evidence="1 2">
    <name type="scientific">Arachis hypogaea</name>
    <name type="common">Peanut</name>
    <dbReference type="NCBI Taxonomy" id="3818"/>
    <lineage>
        <taxon>Eukaryota</taxon>
        <taxon>Viridiplantae</taxon>
        <taxon>Streptophyta</taxon>
        <taxon>Embryophyta</taxon>
        <taxon>Tracheophyta</taxon>
        <taxon>Spermatophyta</taxon>
        <taxon>Magnoliopsida</taxon>
        <taxon>eudicotyledons</taxon>
        <taxon>Gunneridae</taxon>
        <taxon>Pentapetalae</taxon>
        <taxon>rosids</taxon>
        <taxon>fabids</taxon>
        <taxon>Fabales</taxon>
        <taxon>Fabaceae</taxon>
        <taxon>Papilionoideae</taxon>
        <taxon>50 kb inversion clade</taxon>
        <taxon>dalbergioids sensu lato</taxon>
        <taxon>Dalbergieae</taxon>
        <taxon>Pterocarpus clade</taxon>
        <taxon>Arachis</taxon>
    </lineage>
</organism>
<dbReference type="Proteomes" id="UP000289738">
    <property type="component" value="Chromosome A03"/>
</dbReference>
<reference evidence="1 2" key="1">
    <citation type="submission" date="2019-01" db="EMBL/GenBank/DDBJ databases">
        <title>Sequencing of cultivated peanut Arachis hypogaea provides insights into genome evolution and oil improvement.</title>
        <authorList>
            <person name="Chen X."/>
        </authorList>
    </citation>
    <scope>NUCLEOTIDE SEQUENCE [LARGE SCALE GENOMIC DNA]</scope>
    <source>
        <strain evidence="2">cv. Fuhuasheng</strain>
        <tissue evidence="1">Leaves</tissue>
    </source>
</reference>
<dbReference type="EMBL" id="SDMP01000003">
    <property type="protein sequence ID" value="RYR67947.1"/>
    <property type="molecule type" value="Genomic_DNA"/>
</dbReference>